<evidence type="ECO:0000256" key="2">
    <source>
        <dbReference type="ARBA" id="ARBA00022679"/>
    </source>
</evidence>
<dbReference type="PANTHER" id="PTHR43300">
    <property type="entry name" value="ACETYLTRANSFERASE"/>
    <property type="match status" value="1"/>
</dbReference>
<dbReference type="PANTHER" id="PTHR43300:SF10">
    <property type="entry name" value="2,3,4,5-TETRAHYDROPYRIDINE-2,6-DICARBOXYLATE N-ACETYLTRANSFERASE"/>
    <property type="match status" value="1"/>
</dbReference>
<dbReference type="EMBL" id="JAUSWN010000001">
    <property type="protein sequence ID" value="MDQ0478551.1"/>
    <property type="molecule type" value="Genomic_DNA"/>
</dbReference>
<evidence type="ECO:0000313" key="9">
    <source>
        <dbReference type="EMBL" id="MDQ0478551.1"/>
    </source>
</evidence>
<dbReference type="Pfam" id="PF14602">
    <property type="entry name" value="Hexapep_2"/>
    <property type="match status" value="1"/>
</dbReference>
<dbReference type="Gene3D" id="3.30.70.250">
    <property type="entry name" value="Malonyl-CoA ACP transacylase, ACP-binding"/>
    <property type="match status" value="1"/>
</dbReference>
<dbReference type="Pfam" id="PF00132">
    <property type="entry name" value="Hexapep"/>
    <property type="match status" value="1"/>
</dbReference>
<comment type="catalytic activity">
    <reaction evidence="7">
        <text>(S)-2,3,4,5-tetrahydrodipicolinate + acetyl-CoA + H2O = L-2-acetamido-6-oxoheptanedioate + CoA</text>
        <dbReference type="Rhea" id="RHEA:13085"/>
        <dbReference type="ChEBI" id="CHEBI:15377"/>
        <dbReference type="ChEBI" id="CHEBI:16845"/>
        <dbReference type="ChEBI" id="CHEBI:57287"/>
        <dbReference type="ChEBI" id="CHEBI:57288"/>
        <dbReference type="ChEBI" id="CHEBI:58117"/>
        <dbReference type="EC" id="2.3.1.89"/>
    </reaction>
</comment>
<organism evidence="9 10">
    <name type="scientific">Hathewaya limosa</name>
    <name type="common">Clostridium limosum</name>
    <dbReference type="NCBI Taxonomy" id="1536"/>
    <lineage>
        <taxon>Bacteria</taxon>
        <taxon>Bacillati</taxon>
        <taxon>Bacillota</taxon>
        <taxon>Clostridia</taxon>
        <taxon>Eubacteriales</taxon>
        <taxon>Clostridiaceae</taxon>
        <taxon>Hathewaya</taxon>
    </lineage>
</organism>
<dbReference type="NCBIfam" id="TIGR03532">
    <property type="entry name" value="DapD_Ac"/>
    <property type="match status" value="1"/>
</dbReference>
<dbReference type="Pfam" id="PF08503">
    <property type="entry name" value="DapH_N"/>
    <property type="match status" value="1"/>
</dbReference>
<keyword evidence="6 7" id="KW-0012">Acyltransferase</keyword>
<keyword evidence="1 7" id="KW-0028">Amino-acid biosynthesis</keyword>
<evidence type="ECO:0000256" key="6">
    <source>
        <dbReference type="ARBA" id="ARBA00023315"/>
    </source>
</evidence>
<dbReference type="EC" id="2.3.1.89" evidence="7"/>
<keyword evidence="10" id="KW-1185">Reference proteome</keyword>
<name>A0ABU0JN93_HATLI</name>
<dbReference type="InterPro" id="IPR001451">
    <property type="entry name" value="Hexapep"/>
</dbReference>
<dbReference type="InterPro" id="IPR019873">
    <property type="entry name" value="DapH"/>
</dbReference>
<evidence type="ECO:0000256" key="5">
    <source>
        <dbReference type="ARBA" id="ARBA00023154"/>
    </source>
</evidence>
<comment type="similarity">
    <text evidence="7">Belongs to the transferase hexapeptide repeat family. DapH subfamily.</text>
</comment>
<dbReference type="Proteomes" id="UP001224418">
    <property type="component" value="Unassembled WGS sequence"/>
</dbReference>
<keyword evidence="4 7" id="KW-0220">Diaminopimelate biosynthesis</keyword>
<protein>
    <recommendedName>
        <fullName evidence="7">2,3,4,5-tetrahydropyridine-2,6-dicarboxylate N-acetyltransferase</fullName>
        <ecNumber evidence="7">2.3.1.89</ecNumber>
    </recommendedName>
    <alternativeName>
        <fullName evidence="7">Tetrahydrodipicolinate N-acetyltransferase</fullName>
        <shortName evidence="7">THP acetyltransferase</shortName>
        <shortName evidence="7">Tetrahydropicolinate acetylase</shortName>
    </alternativeName>
</protein>
<proteinExistence type="inferred from homology"/>
<dbReference type="InterPro" id="IPR011004">
    <property type="entry name" value="Trimer_LpxA-like_sf"/>
</dbReference>
<dbReference type="InterPro" id="IPR013710">
    <property type="entry name" value="DapH_N"/>
</dbReference>
<evidence type="ECO:0000256" key="7">
    <source>
        <dbReference type="HAMAP-Rule" id="MF_01691"/>
    </source>
</evidence>
<keyword evidence="3 7" id="KW-0677">Repeat</keyword>
<comment type="pathway">
    <text evidence="7">Amino-acid biosynthesis; L-lysine biosynthesis via DAP pathway; LL-2,6-diaminopimelate from (S)-tetrahydrodipicolinate (acetylase route): step 1/3.</text>
</comment>
<dbReference type="SUPFAM" id="SSF51161">
    <property type="entry name" value="Trimeric LpxA-like enzymes"/>
    <property type="match status" value="1"/>
</dbReference>
<evidence type="ECO:0000256" key="1">
    <source>
        <dbReference type="ARBA" id="ARBA00022605"/>
    </source>
</evidence>
<dbReference type="Gene3D" id="2.160.10.10">
    <property type="entry name" value="Hexapeptide repeat proteins"/>
    <property type="match status" value="1"/>
</dbReference>
<evidence type="ECO:0000259" key="8">
    <source>
        <dbReference type="Pfam" id="PF08503"/>
    </source>
</evidence>
<keyword evidence="5 7" id="KW-0457">Lysine biosynthesis</keyword>
<comment type="caution">
    <text evidence="9">The sequence shown here is derived from an EMBL/GenBank/DDBJ whole genome shotgun (WGS) entry which is preliminary data.</text>
</comment>
<reference evidence="9 10" key="1">
    <citation type="submission" date="2023-07" db="EMBL/GenBank/DDBJ databases">
        <title>Genomic Encyclopedia of Type Strains, Phase IV (KMG-IV): sequencing the most valuable type-strain genomes for metagenomic binning, comparative biology and taxonomic classification.</title>
        <authorList>
            <person name="Goeker M."/>
        </authorList>
    </citation>
    <scope>NUCLEOTIDE SEQUENCE [LARGE SCALE GENOMIC DNA]</scope>
    <source>
        <strain evidence="9 10">DSM 1400</strain>
    </source>
</reference>
<feature type="domain" description="2,3,4,5-tetrahydropyridine-2,6-dicarboxylate N-acetyltransferase N-terminal" evidence="8">
    <location>
        <begin position="6"/>
        <end position="88"/>
    </location>
</feature>
<dbReference type="InterPro" id="IPR050179">
    <property type="entry name" value="Trans_hexapeptide_repeat"/>
</dbReference>
<dbReference type="GO" id="GO:0008666">
    <property type="term" value="F:2,3,4,5-tetrahydropyridine-2,6-dicarboxylate N-succinyltransferase activity"/>
    <property type="evidence" value="ECO:0007669"/>
    <property type="project" value="UniProtKB-EC"/>
</dbReference>
<dbReference type="CDD" id="cd03350">
    <property type="entry name" value="LbH_THP_succinylT"/>
    <property type="match status" value="1"/>
</dbReference>
<comment type="function">
    <text evidence="7">Catalyzes the transfer of an acetyl group from acetyl-CoA to tetrahydrodipicolinate.</text>
</comment>
<evidence type="ECO:0000256" key="4">
    <source>
        <dbReference type="ARBA" id="ARBA00022915"/>
    </source>
</evidence>
<evidence type="ECO:0000256" key="3">
    <source>
        <dbReference type="ARBA" id="ARBA00022737"/>
    </source>
</evidence>
<gene>
    <name evidence="7" type="primary">dapH</name>
    <name evidence="9" type="ORF">QOZ93_000252</name>
</gene>
<dbReference type="RefSeq" id="WP_307354805.1">
    <property type="nucleotide sequence ID" value="NZ_BAAACJ010000024.1"/>
</dbReference>
<accession>A0ABU0JN93</accession>
<sequence length="236" mass="25320">MNYNLTDPYEIARYIKEAEKSTPCKAYIQGNLGNLSLENIQVFSNGNLYILFGENSNIVKFLEENKDKIENFRLEVDRRNSAIPLLDLSELDARIEPGALIRDKVSIGKKVVVMMGAVINIGAEIGDESMIDMNAVLGARAKVGKRCHVGAGAVIAGVLEPPSKSPSEIGDNVVLGANCVILEGVKIGSNSVVAAGSIVTQDVPENVVVAGTPAKIVKTVDVKTKSKTEILDDLRK</sequence>
<keyword evidence="2 7" id="KW-0808">Transferase</keyword>
<dbReference type="HAMAP" id="MF_01691">
    <property type="entry name" value="DapH"/>
    <property type="match status" value="1"/>
</dbReference>
<evidence type="ECO:0000313" key="10">
    <source>
        <dbReference type="Proteomes" id="UP001224418"/>
    </source>
</evidence>